<keyword evidence="3" id="KW-0808">Transferase</keyword>
<proteinExistence type="inferred from homology"/>
<evidence type="ECO:0000256" key="1">
    <source>
        <dbReference type="ARBA" id="ARBA00009776"/>
    </source>
</evidence>
<dbReference type="GO" id="GO:0005524">
    <property type="term" value="F:ATP binding"/>
    <property type="evidence" value="ECO:0007669"/>
    <property type="project" value="UniProtKB-KW"/>
</dbReference>
<dbReference type="InterPro" id="IPR027417">
    <property type="entry name" value="P-loop_NTPase"/>
</dbReference>
<dbReference type="PROSITE" id="PS01331">
    <property type="entry name" value="THYMIDYLATE_KINASE"/>
    <property type="match status" value="1"/>
</dbReference>
<evidence type="ECO:0000256" key="6">
    <source>
        <dbReference type="ARBA" id="ARBA00022777"/>
    </source>
</evidence>
<keyword evidence="6" id="KW-0418">Kinase</keyword>
<dbReference type="AlphaFoldDB" id="A0A7R9C4G5"/>
<dbReference type="EMBL" id="CAJPEX010031162">
    <property type="protein sequence ID" value="CAG0926096.1"/>
    <property type="molecule type" value="Genomic_DNA"/>
</dbReference>
<comment type="similarity">
    <text evidence="1">Belongs to the thymidylate kinase family.</text>
</comment>
<evidence type="ECO:0000256" key="4">
    <source>
        <dbReference type="ARBA" id="ARBA00022727"/>
    </source>
</evidence>
<evidence type="ECO:0000259" key="9">
    <source>
        <dbReference type="Pfam" id="PF02223"/>
    </source>
</evidence>
<dbReference type="HAMAP" id="MF_00165">
    <property type="entry name" value="Thymidylate_kinase"/>
    <property type="match status" value="1"/>
</dbReference>
<dbReference type="EC" id="2.7.4.9" evidence="2"/>
<evidence type="ECO:0000256" key="5">
    <source>
        <dbReference type="ARBA" id="ARBA00022741"/>
    </source>
</evidence>
<dbReference type="GO" id="GO:0006233">
    <property type="term" value="P:dTDP biosynthetic process"/>
    <property type="evidence" value="ECO:0007669"/>
    <property type="project" value="InterPro"/>
</dbReference>
<reference evidence="10" key="1">
    <citation type="submission" date="2020-11" db="EMBL/GenBank/DDBJ databases">
        <authorList>
            <person name="Tran Van P."/>
        </authorList>
    </citation>
    <scope>NUCLEOTIDE SEQUENCE</scope>
</reference>
<evidence type="ECO:0000256" key="7">
    <source>
        <dbReference type="ARBA" id="ARBA00022840"/>
    </source>
</evidence>
<gene>
    <name evidence="10" type="ORF">NMOB1V02_LOCUS13546</name>
</gene>
<protein>
    <recommendedName>
        <fullName evidence="2">dTMP kinase</fullName>
        <ecNumber evidence="2">2.7.4.9</ecNumber>
    </recommendedName>
</protein>
<dbReference type="Gene3D" id="3.40.50.300">
    <property type="entry name" value="P-loop containing nucleotide triphosphate hydrolases"/>
    <property type="match status" value="1"/>
</dbReference>
<feature type="non-terminal residue" evidence="10">
    <location>
        <position position="149"/>
    </location>
</feature>
<evidence type="ECO:0000313" key="11">
    <source>
        <dbReference type="Proteomes" id="UP000678499"/>
    </source>
</evidence>
<keyword evidence="11" id="KW-1185">Reference proteome</keyword>
<keyword evidence="7" id="KW-0067">ATP-binding</keyword>
<dbReference type="Proteomes" id="UP000678499">
    <property type="component" value="Unassembled WGS sequence"/>
</dbReference>
<keyword evidence="5" id="KW-0547">Nucleotide-binding</keyword>
<sequence>MFLVIEGIEGAGKTTASNFIRKELEESGIEVIHSREPGGTGLGEEIRRLLLNPNTTMKEEATLLLYMAARAHNLTEKIEPALEEGKVVLCDRYFDSTVAYQGIGQGMGEKFCRDLHETVFGNRRNNGNPDYVIILLVSPKVSRERVASR</sequence>
<dbReference type="PANTHER" id="PTHR10344:SF4">
    <property type="entry name" value="UMP-CMP KINASE 2, MITOCHONDRIAL"/>
    <property type="match status" value="1"/>
</dbReference>
<accession>A0A7R9C4G5</accession>
<evidence type="ECO:0000313" key="10">
    <source>
        <dbReference type="EMBL" id="CAD7285944.1"/>
    </source>
</evidence>
<evidence type="ECO:0000256" key="3">
    <source>
        <dbReference type="ARBA" id="ARBA00022679"/>
    </source>
</evidence>
<dbReference type="NCBIfam" id="TIGR00041">
    <property type="entry name" value="DTMP_kinase"/>
    <property type="match status" value="1"/>
</dbReference>
<comment type="catalytic activity">
    <reaction evidence="8">
        <text>dTMP + ATP = dTDP + ADP</text>
        <dbReference type="Rhea" id="RHEA:13517"/>
        <dbReference type="ChEBI" id="CHEBI:30616"/>
        <dbReference type="ChEBI" id="CHEBI:58369"/>
        <dbReference type="ChEBI" id="CHEBI:63528"/>
        <dbReference type="ChEBI" id="CHEBI:456216"/>
        <dbReference type="EC" id="2.7.4.9"/>
    </reaction>
</comment>
<evidence type="ECO:0000256" key="2">
    <source>
        <dbReference type="ARBA" id="ARBA00012980"/>
    </source>
</evidence>
<keyword evidence="4" id="KW-0545">Nucleotide biosynthesis</keyword>
<dbReference type="OrthoDB" id="425602at2759"/>
<dbReference type="InterPro" id="IPR018094">
    <property type="entry name" value="Thymidylate_kinase"/>
</dbReference>
<dbReference type="Pfam" id="PF02223">
    <property type="entry name" value="Thymidylate_kin"/>
    <property type="match status" value="1"/>
</dbReference>
<dbReference type="GO" id="GO:0004798">
    <property type="term" value="F:dTMP kinase activity"/>
    <property type="evidence" value="ECO:0007669"/>
    <property type="project" value="UniProtKB-EC"/>
</dbReference>
<dbReference type="InterPro" id="IPR039430">
    <property type="entry name" value="Thymidylate_kin-like_dom"/>
</dbReference>
<dbReference type="InterPro" id="IPR018095">
    <property type="entry name" value="Thymidylate_kin_CS"/>
</dbReference>
<feature type="domain" description="Thymidylate kinase-like" evidence="9">
    <location>
        <begin position="5"/>
        <end position="149"/>
    </location>
</feature>
<dbReference type="CDD" id="cd01672">
    <property type="entry name" value="TMPK"/>
    <property type="match status" value="1"/>
</dbReference>
<dbReference type="GO" id="GO:0006227">
    <property type="term" value="P:dUDP biosynthetic process"/>
    <property type="evidence" value="ECO:0007669"/>
    <property type="project" value="TreeGrafter"/>
</dbReference>
<name>A0A7R9C4G5_9CRUS</name>
<evidence type="ECO:0000256" key="8">
    <source>
        <dbReference type="ARBA" id="ARBA00048743"/>
    </source>
</evidence>
<dbReference type="PANTHER" id="PTHR10344">
    <property type="entry name" value="THYMIDYLATE KINASE"/>
    <property type="match status" value="1"/>
</dbReference>
<dbReference type="GO" id="GO:0006235">
    <property type="term" value="P:dTTP biosynthetic process"/>
    <property type="evidence" value="ECO:0007669"/>
    <property type="project" value="TreeGrafter"/>
</dbReference>
<organism evidence="10">
    <name type="scientific">Notodromas monacha</name>
    <dbReference type="NCBI Taxonomy" id="399045"/>
    <lineage>
        <taxon>Eukaryota</taxon>
        <taxon>Metazoa</taxon>
        <taxon>Ecdysozoa</taxon>
        <taxon>Arthropoda</taxon>
        <taxon>Crustacea</taxon>
        <taxon>Oligostraca</taxon>
        <taxon>Ostracoda</taxon>
        <taxon>Podocopa</taxon>
        <taxon>Podocopida</taxon>
        <taxon>Cypridocopina</taxon>
        <taxon>Cypridoidea</taxon>
        <taxon>Cyprididae</taxon>
        <taxon>Notodromas</taxon>
    </lineage>
</organism>
<dbReference type="EMBL" id="OA913199">
    <property type="protein sequence ID" value="CAD7285944.1"/>
    <property type="molecule type" value="Genomic_DNA"/>
</dbReference>
<dbReference type="SUPFAM" id="SSF52540">
    <property type="entry name" value="P-loop containing nucleoside triphosphate hydrolases"/>
    <property type="match status" value="1"/>
</dbReference>
<dbReference type="GO" id="GO:0005829">
    <property type="term" value="C:cytosol"/>
    <property type="evidence" value="ECO:0007669"/>
    <property type="project" value="TreeGrafter"/>
</dbReference>